<dbReference type="InterPro" id="IPR015943">
    <property type="entry name" value="WD40/YVTN_repeat-like_dom_sf"/>
</dbReference>
<feature type="compositionally biased region" description="Low complexity" evidence="1">
    <location>
        <begin position="236"/>
        <end position="296"/>
    </location>
</feature>
<protein>
    <submittedName>
        <fullName evidence="2">Uncharacterized protein</fullName>
    </submittedName>
</protein>
<feature type="region of interest" description="Disordered" evidence="1">
    <location>
        <begin position="209"/>
        <end position="316"/>
    </location>
</feature>
<gene>
    <name evidence="2" type="ORF">AOQ84DRAFT_393547</name>
</gene>
<evidence type="ECO:0000313" key="3">
    <source>
        <dbReference type="Proteomes" id="UP000250140"/>
    </source>
</evidence>
<evidence type="ECO:0000313" key="2">
    <source>
        <dbReference type="EMBL" id="OCL01606.1"/>
    </source>
</evidence>
<sequence length="328" mass="34211">MSNRPFISNGYHLLIVTHSGILAWNQTSLTRIFSSGSSGGILAAKKAANETGLLAIADSQVIILHDVQRGRDKNYCFKGAEGQIRLLEFSPDSQTLFFTTTLHPSVQTYSLPRRALLPPAHTHPSPPTILAVSTTTLLSASASPPTIYLSSLAPSSPTTPPASTVPLLFHPPASTTPVTSASFHPTRPNTFLLGFTDGIVAAYRWRRRSAPTTPFTPPPLPTELSRYIPQPHRRAPGPTISAPTATSTGASSSSNSHGPSQSPNPSASTSTSTSTSTSAAAFPAIPARTTAHTTTSSGGGGGDGGSRPAPPILATSFLPFSPTWRAVC</sequence>
<dbReference type="InterPro" id="IPR036322">
    <property type="entry name" value="WD40_repeat_dom_sf"/>
</dbReference>
<organism evidence="2 3">
    <name type="scientific">Glonium stellatum</name>
    <dbReference type="NCBI Taxonomy" id="574774"/>
    <lineage>
        <taxon>Eukaryota</taxon>
        <taxon>Fungi</taxon>
        <taxon>Dikarya</taxon>
        <taxon>Ascomycota</taxon>
        <taxon>Pezizomycotina</taxon>
        <taxon>Dothideomycetes</taxon>
        <taxon>Pleosporomycetidae</taxon>
        <taxon>Gloniales</taxon>
        <taxon>Gloniaceae</taxon>
        <taxon>Glonium</taxon>
    </lineage>
</organism>
<dbReference type="Proteomes" id="UP000250140">
    <property type="component" value="Unassembled WGS sequence"/>
</dbReference>
<dbReference type="AlphaFoldDB" id="A0A8E2EMS7"/>
<proteinExistence type="predicted"/>
<dbReference type="EMBL" id="KV751102">
    <property type="protein sequence ID" value="OCL01606.1"/>
    <property type="molecule type" value="Genomic_DNA"/>
</dbReference>
<keyword evidence="3" id="KW-1185">Reference proteome</keyword>
<feature type="non-terminal residue" evidence="2">
    <location>
        <position position="1"/>
    </location>
</feature>
<dbReference type="SUPFAM" id="SSF50978">
    <property type="entry name" value="WD40 repeat-like"/>
    <property type="match status" value="1"/>
</dbReference>
<dbReference type="Gene3D" id="2.130.10.10">
    <property type="entry name" value="YVTN repeat-like/Quinoprotein amine dehydrogenase"/>
    <property type="match status" value="1"/>
</dbReference>
<dbReference type="OrthoDB" id="5362656at2759"/>
<name>A0A8E2EMS7_9PEZI</name>
<accession>A0A8E2EMS7</accession>
<evidence type="ECO:0000256" key="1">
    <source>
        <dbReference type="SAM" id="MobiDB-lite"/>
    </source>
</evidence>
<reference evidence="2 3" key="1">
    <citation type="journal article" date="2016" name="Nat. Commun.">
        <title>Ectomycorrhizal ecology is imprinted in the genome of the dominant symbiotic fungus Cenococcum geophilum.</title>
        <authorList>
            <consortium name="DOE Joint Genome Institute"/>
            <person name="Peter M."/>
            <person name="Kohler A."/>
            <person name="Ohm R.A."/>
            <person name="Kuo A."/>
            <person name="Krutzmann J."/>
            <person name="Morin E."/>
            <person name="Arend M."/>
            <person name="Barry K.W."/>
            <person name="Binder M."/>
            <person name="Choi C."/>
            <person name="Clum A."/>
            <person name="Copeland A."/>
            <person name="Grisel N."/>
            <person name="Haridas S."/>
            <person name="Kipfer T."/>
            <person name="LaButti K."/>
            <person name="Lindquist E."/>
            <person name="Lipzen A."/>
            <person name="Maire R."/>
            <person name="Meier B."/>
            <person name="Mihaltcheva S."/>
            <person name="Molinier V."/>
            <person name="Murat C."/>
            <person name="Poggeler S."/>
            <person name="Quandt C.A."/>
            <person name="Sperisen C."/>
            <person name="Tritt A."/>
            <person name="Tisserant E."/>
            <person name="Crous P.W."/>
            <person name="Henrissat B."/>
            <person name="Nehls U."/>
            <person name="Egli S."/>
            <person name="Spatafora J.W."/>
            <person name="Grigoriev I.V."/>
            <person name="Martin F.M."/>
        </authorList>
    </citation>
    <scope>NUCLEOTIDE SEQUENCE [LARGE SCALE GENOMIC DNA]</scope>
    <source>
        <strain evidence="2 3">CBS 207.34</strain>
    </source>
</reference>